<dbReference type="AlphaFoldDB" id="A0A383CYE4"/>
<gene>
    <name evidence="2" type="ORF">METZ01_LOCUS489512</name>
</gene>
<feature type="transmembrane region" description="Helical" evidence="1">
    <location>
        <begin position="84"/>
        <end position="101"/>
    </location>
</feature>
<name>A0A383CYE4_9ZZZZ</name>
<sequence>MSANFHPLVYLIDYIMGVIMWTLIGRVAMNIFQREDSEFFFMKVFVKLTDPLINLFRPITPSFIIKPIIPLYVAWFFYMFRFYLMPYLLGYSVMGMLSFPLESEIAIQIYQIFGKN</sequence>
<reference evidence="2" key="1">
    <citation type="submission" date="2018-05" db="EMBL/GenBank/DDBJ databases">
        <authorList>
            <person name="Lanie J.A."/>
            <person name="Ng W.-L."/>
            <person name="Kazmierczak K.M."/>
            <person name="Andrzejewski T.M."/>
            <person name="Davidsen T.M."/>
            <person name="Wayne K.J."/>
            <person name="Tettelin H."/>
            <person name="Glass J.I."/>
            <person name="Rusch D."/>
            <person name="Podicherti R."/>
            <person name="Tsui H.-C.T."/>
            <person name="Winkler M.E."/>
        </authorList>
    </citation>
    <scope>NUCLEOTIDE SEQUENCE</scope>
</reference>
<organism evidence="2">
    <name type="scientific">marine metagenome</name>
    <dbReference type="NCBI Taxonomy" id="408172"/>
    <lineage>
        <taxon>unclassified sequences</taxon>
        <taxon>metagenomes</taxon>
        <taxon>ecological metagenomes</taxon>
    </lineage>
</organism>
<dbReference type="EMBL" id="UINC01212363">
    <property type="protein sequence ID" value="SVE36658.1"/>
    <property type="molecule type" value="Genomic_DNA"/>
</dbReference>
<feature type="transmembrane region" description="Helical" evidence="1">
    <location>
        <begin position="12"/>
        <end position="32"/>
    </location>
</feature>
<protein>
    <recommendedName>
        <fullName evidence="3">YggT family protein</fullName>
    </recommendedName>
</protein>
<evidence type="ECO:0008006" key="3">
    <source>
        <dbReference type="Google" id="ProtNLM"/>
    </source>
</evidence>
<proteinExistence type="predicted"/>
<keyword evidence="1" id="KW-1133">Transmembrane helix</keyword>
<keyword evidence="1" id="KW-0812">Transmembrane</keyword>
<keyword evidence="1" id="KW-0472">Membrane</keyword>
<evidence type="ECO:0000256" key="1">
    <source>
        <dbReference type="SAM" id="Phobius"/>
    </source>
</evidence>
<evidence type="ECO:0000313" key="2">
    <source>
        <dbReference type="EMBL" id="SVE36658.1"/>
    </source>
</evidence>
<accession>A0A383CYE4</accession>
<feature type="transmembrane region" description="Helical" evidence="1">
    <location>
        <begin position="52"/>
        <end position="78"/>
    </location>
</feature>